<dbReference type="InterPro" id="IPR019026">
    <property type="entry name" value="Peptidase_M64_IgA"/>
</dbReference>
<organism evidence="3 4">
    <name type="scientific">Butyricimonas hominis</name>
    <dbReference type="NCBI Taxonomy" id="2763032"/>
    <lineage>
        <taxon>Bacteria</taxon>
        <taxon>Pseudomonadati</taxon>
        <taxon>Bacteroidota</taxon>
        <taxon>Bacteroidia</taxon>
        <taxon>Bacteroidales</taxon>
        <taxon>Odoribacteraceae</taxon>
        <taxon>Butyricimonas</taxon>
    </lineage>
</organism>
<feature type="signal peptide" evidence="1">
    <location>
        <begin position="1"/>
        <end position="18"/>
    </location>
</feature>
<dbReference type="Gene3D" id="2.60.40.10">
    <property type="entry name" value="Immunoglobulins"/>
    <property type="match status" value="2"/>
</dbReference>
<sequence>MKIKSFFLFFLCFFLVMACSDKELAPGFAIENSGDIVINAGVGSTTVFSFTSAREWKASCSADWLSVSPLSGESGKASLTVTTKSENSTTVERSATLVLTSGTVQKEITLTQEAGEVGFIEPDLSEYRIPVEGRVLEIGFSTNMGEDEFAIYSSKVDWLNQNEGGRSVSEYGMRINVLANPDEDSRSAEFTFVRKVDSKQLATIKVVQAGKSTPIDYKTDQSVRVLQTASKGNGIPVIIMGDGFTQQEIDDEYYADVMDKACENLFSEEPIKSLRDYFDVYAVTAVSKSNDFTSGNNTIFKCKLAGGGSTAIEGNDNIVQTYAQCVQNINYNDALVVVILNTEVHAGTTFWYMDSHTGKGINFAIAYCPVIKGVESENFRQVLTHEAVGHGFAKLGDEYSYEENPIIPAEVIKEVQTLQRDGWVQNVSLKNNPVEVPWSTFLTDSRYVSEELDVLEGAYTYMKGIYRPTYESMMNSNTTGFNAPSRKEIYDRVMENGENITPTYENFVTFDTQHKPQRIREFIRVRAVAEKPFARPRLVKRTLSF</sequence>
<feature type="domain" description="BACON" evidence="2">
    <location>
        <begin position="154"/>
        <end position="209"/>
    </location>
</feature>
<evidence type="ECO:0000259" key="2">
    <source>
        <dbReference type="Pfam" id="PF13004"/>
    </source>
</evidence>
<evidence type="ECO:0000313" key="4">
    <source>
        <dbReference type="Proteomes" id="UP000646484"/>
    </source>
</evidence>
<dbReference type="Gene3D" id="3.40.390.10">
    <property type="entry name" value="Collagenase (Catalytic Domain)"/>
    <property type="match status" value="1"/>
</dbReference>
<dbReference type="InterPro" id="IPR024361">
    <property type="entry name" value="BACON"/>
</dbReference>
<name>A0ABR7CX72_9BACT</name>
<dbReference type="InterPro" id="IPR024079">
    <property type="entry name" value="MetalloPept_cat_dom_sf"/>
</dbReference>
<evidence type="ECO:0000313" key="3">
    <source>
        <dbReference type="EMBL" id="MBC5620281.1"/>
    </source>
</evidence>
<feature type="chain" id="PRO_5045636920" description="BACON domain-containing protein" evidence="1">
    <location>
        <begin position="19"/>
        <end position="545"/>
    </location>
</feature>
<accession>A0ABR7CX72</accession>
<dbReference type="InterPro" id="IPR013783">
    <property type="entry name" value="Ig-like_fold"/>
</dbReference>
<dbReference type="RefSeq" id="WP_186975095.1">
    <property type="nucleotide sequence ID" value="NZ_JACOOH010000002.1"/>
</dbReference>
<comment type="caution">
    <text evidence="3">The sequence shown here is derived from an EMBL/GenBank/DDBJ whole genome shotgun (WGS) entry which is preliminary data.</text>
</comment>
<dbReference type="Pfam" id="PF13004">
    <property type="entry name" value="BACON"/>
    <property type="match status" value="2"/>
</dbReference>
<proteinExistence type="predicted"/>
<reference evidence="3 4" key="1">
    <citation type="submission" date="2020-08" db="EMBL/GenBank/DDBJ databases">
        <title>Genome public.</title>
        <authorList>
            <person name="Liu C."/>
            <person name="Sun Q."/>
        </authorList>
    </citation>
    <scope>NUCLEOTIDE SEQUENCE [LARGE SCALE GENOMIC DNA]</scope>
    <source>
        <strain evidence="3 4">NSJ-56</strain>
    </source>
</reference>
<dbReference type="EMBL" id="JACOOH010000002">
    <property type="protein sequence ID" value="MBC5620281.1"/>
    <property type="molecule type" value="Genomic_DNA"/>
</dbReference>
<dbReference type="Proteomes" id="UP000646484">
    <property type="component" value="Unassembled WGS sequence"/>
</dbReference>
<keyword evidence="4" id="KW-1185">Reference proteome</keyword>
<dbReference type="PROSITE" id="PS51257">
    <property type="entry name" value="PROKAR_LIPOPROTEIN"/>
    <property type="match status" value="1"/>
</dbReference>
<keyword evidence="1" id="KW-0732">Signal</keyword>
<evidence type="ECO:0000256" key="1">
    <source>
        <dbReference type="SAM" id="SignalP"/>
    </source>
</evidence>
<feature type="domain" description="BACON" evidence="2">
    <location>
        <begin position="55"/>
        <end position="113"/>
    </location>
</feature>
<dbReference type="CDD" id="cd14948">
    <property type="entry name" value="BACON"/>
    <property type="match status" value="1"/>
</dbReference>
<protein>
    <recommendedName>
        <fullName evidence="2">BACON domain-containing protein</fullName>
    </recommendedName>
</protein>
<dbReference type="Pfam" id="PF09471">
    <property type="entry name" value="Peptidase_M64"/>
    <property type="match status" value="1"/>
</dbReference>
<gene>
    <name evidence="3" type="ORF">H8S64_04130</name>
</gene>